<dbReference type="EMBL" id="JBCEZU010000067">
    <property type="protein sequence ID" value="KAK9533950.1"/>
    <property type="molecule type" value="Genomic_DNA"/>
</dbReference>
<feature type="compositionally biased region" description="Basic and acidic residues" evidence="1">
    <location>
        <begin position="1"/>
        <end position="27"/>
    </location>
</feature>
<sequence>MSYEKSRYNKTGRRTDEQASTAEHQRMENYQSSTVSWAPLISQSPGANYCGIIGSPQRPDELHNGSVTSRRRPGQQGSRSQKPTVPLSLKMPHEGGQTDEQHSEAIVPLLSTQHSGQTSLSADRSLVEDWCNGGECVQTCHCNMSHIF</sequence>
<dbReference type="Proteomes" id="UP001488805">
    <property type="component" value="Unassembled WGS sequence"/>
</dbReference>
<feature type="region of interest" description="Disordered" evidence="1">
    <location>
        <begin position="48"/>
        <end position="101"/>
    </location>
</feature>
<keyword evidence="3" id="KW-1185">Reference proteome</keyword>
<gene>
    <name evidence="2" type="ORF">VZT92_009035</name>
</gene>
<proteinExistence type="predicted"/>
<evidence type="ECO:0000313" key="2">
    <source>
        <dbReference type="EMBL" id="KAK9533950.1"/>
    </source>
</evidence>
<comment type="caution">
    <text evidence="2">The sequence shown here is derived from an EMBL/GenBank/DDBJ whole genome shotgun (WGS) entry which is preliminary data.</text>
</comment>
<protein>
    <submittedName>
        <fullName evidence="2">Uncharacterized protein</fullName>
    </submittedName>
</protein>
<evidence type="ECO:0000256" key="1">
    <source>
        <dbReference type="SAM" id="MobiDB-lite"/>
    </source>
</evidence>
<feature type="region of interest" description="Disordered" evidence="1">
    <location>
        <begin position="1"/>
        <end position="33"/>
    </location>
</feature>
<reference evidence="2 3" key="1">
    <citation type="journal article" date="2024" name="Genome Biol. Evol.">
        <title>Chromosome-level genome assembly of the viviparous eelpout Zoarces viviparus.</title>
        <authorList>
            <person name="Fuhrmann N."/>
            <person name="Brasseur M.V."/>
            <person name="Bakowski C.E."/>
            <person name="Podsiadlowski L."/>
            <person name="Prost S."/>
            <person name="Krehenwinkel H."/>
            <person name="Mayer C."/>
        </authorList>
    </citation>
    <scope>NUCLEOTIDE SEQUENCE [LARGE SCALE GENOMIC DNA]</scope>
    <source>
        <strain evidence="2">NO-MEL_2022_Ind0_liver</strain>
    </source>
</reference>
<name>A0AAW1FH86_ZOAVI</name>
<evidence type="ECO:0000313" key="3">
    <source>
        <dbReference type="Proteomes" id="UP001488805"/>
    </source>
</evidence>
<dbReference type="AlphaFoldDB" id="A0AAW1FH86"/>
<organism evidence="2 3">
    <name type="scientific">Zoarces viviparus</name>
    <name type="common">Viviparous eelpout</name>
    <name type="synonym">Blennius viviparus</name>
    <dbReference type="NCBI Taxonomy" id="48416"/>
    <lineage>
        <taxon>Eukaryota</taxon>
        <taxon>Metazoa</taxon>
        <taxon>Chordata</taxon>
        <taxon>Craniata</taxon>
        <taxon>Vertebrata</taxon>
        <taxon>Euteleostomi</taxon>
        <taxon>Actinopterygii</taxon>
        <taxon>Neopterygii</taxon>
        <taxon>Teleostei</taxon>
        <taxon>Neoteleostei</taxon>
        <taxon>Acanthomorphata</taxon>
        <taxon>Eupercaria</taxon>
        <taxon>Perciformes</taxon>
        <taxon>Cottioidei</taxon>
        <taxon>Zoarcales</taxon>
        <taxon>Zoarcidae</taxon>
        <taxon>Zoarcinae</taxon>
        <taxon>Zoarces</taxon>
    </lineage>
</organism>
<accession>A0AAW1FH86</accession>